<evidence type="ECO:0000313" key="9">
    <source>
        <dbReference type="Proteomes" id="UP000499080"/>
    </source>
</evidence>
<keyword evidence="1" id="KW-0147">Chitin-binding</keyword>
<feature type="region of interest" description="Disordered" evidence="6">
    <location>
        <begin position="687"/>
        <end position="735"/>
    </location>
</feature>
<dbReference type="InterPro" id="IPR036508">
    <property type="entry name" value="Chitin-bd_dom_sf"/>
</dbReference>
<feature type="compositionally biased region" description="Polar residues" evidence="6">
    <location>
        <begin position="36"/>
        <end position="65"/>
    </location>
</feature>
<dbReference type="GO" id="GO:0008061">
    <property type="term" value="F:chitin binding"/>
    <property type="evidence" value="ECO:0007669"/>
    <property type="project" value="UniProtKB-KW"/>
</dbReference>
<feature type="domain" description="Chitin-binding type-2" evidence="7">
    <location>
        <begin position="451"/>
        <end position="504"/>
    </location>
</feature>
<feature type="domain" description="Chitin-binding type-2" evidence="7">
    <location>
        <begin position="883"/>
        <end position="938"/>
    </location>
</feature>
<feature type="compositionally biased region" description="Low complexity" evidence="6">
    <location>
        <begin position="66"/>
        <end position="92"/>
    </location>
</feature>
<feature type="region of interest" description="Disordered" evidence="6">
    <location>
        <begin position="525"/>
        <end position="550"/>
    </location>
</feature>
<feature type="domain" description="Chitin-binding type-2" evidence="7">
    <location>
        <begin position="974"/>
        <end position="1019"/>
    </location>
</feature>
<proteinExistence type="predicted"/>
<feature type="compositionally biased region" description="Polar residues" evidence="6">
    <location>
        <begin position="258"/>
        <end position="267"/>
    </location>
</feature>
<evidence type="ECO:0000259" key="7">
    <source>
        <dbReference type="PROSITE" id="PS50940"/>
    </source>
</evidence>
<feature type="region of interest" description="Disordered" evidence="6">
    <location>
        <begin position="1253"/>
        <end position="1272"/>
    </location>
</feature>
<dbReference type="GO" id="GO:0005576">
    <property type="term" value="C:extracellular region"/>
    <property type="evidence" value="ECO:0007669"/>
    <property type="project" value="InterPro"/>
</dbReference>
<feature type="domain" description="Chitin-binding type-2" evidence="7">
    <location>
        <begin position="1020"/>
        <end position="1073"/>
    </location>
</feature>
<keyword evidence="5" id="KW-0325">Glycoprotein</keyword>
<dbReference type="OrthoDB" id="6419672at2759"/>
<organism evidence="8 9">
    <name type="scientific">Araneus ventricosus</name>
    <name type="common">Orbweaver spider</name>
    <name type="synonym">Epeira ventricosa</name>
    <dbReference type="NCBI Taxonomy" id="182803"/>
    <lineage>
        <taxon>Eukaryota</taxon>
        <taxon>Metazoa</taxon>
        <taxon>Ecdysozoa</taxon>
        <taxon>Arthropoda</taxon>
        <taxon>Chelicerata</taxon>
        <taxon>Arachnida</taxon>
        <taxon>Araneae</taxon>
        <taxon>Araneomorphae</taxon>
        <taxon>Entelegynae</taxon>
        <taxon>Araneoidea</taxon>
        <taxon>Araneidae</taxon>
        <taxon>Araneus</taxon>
    </lineage>
</organism>
<feature type="compositionally biased region" description="Low complexity" evidence="6">
    <location>
        <begin position="275"/>
        <end position="290"/>
    </location>
</feature>
<feature type="region of interest" description="Disordered" evidence="6">
    <location>
        <begin position="1121"/>
        <end position="1215"/>
    </location>
</feature>
<feature type="compositionally biased region" description="Low complexity" evidence="6">
    <location>
        <begin position="149"/>
        <end position="166"/>
    </location>
</feature>
<evidence type="ECO:0000256" key="6">
    <source>
        <dbReference type="SAM" id="MobiDB-lite"/>
    </source>
</evidence>
<dbReference type="PROSITE" id="PS50940">
    <property type="entry name" value="CHIT_BIND_II"/>
    <property type="match status" value="9"/>
</dbReference>
<feature type="domain" description="Chitin-binding type-2" evidence="7">
    <location>
        <begin position="1389"/>
        <end position="1444"/>
    </location>
</feature>
<dbReference type="SMART" id="SM00494">
    <property type="entry name" value="ChtBD2"/>
    <property type="match status" value="9"/>
</dbReference>
<feature type="compositionally biased region" description="Low complexity" evidence="6">
    <location>
        <begin position="828"/>
        <end position="855"/>
    </location>
</feature>
<feature type="region of interest" description="Disordered" evidence="6">
    <location>
        <begin position="1"/>
        <end position="312"/>
    </location>
</feature>
<dbReference type="Pfam" id="PF01607">
    <property type="entry name" value="CBM_14"/>
    <property type="match status" value="9"/>
</dbReference>
<feature type="compositionally biased region" description="Polar residues" evidence="6">
    <location>
        <begin position="106"/>
        <end position="148"/>
    </location>
</feature>
<dbReference type="PANTHER" id="PTHR23301:SF0">
    <property type="entry name" value="CHITIN-BINDING TYPE-2 DOMAIN-CONTAINING PROTEIN-RELATED"/>
    <property type="match status" value="1"/>
</dbReference>
<feature type="domain" description="Chitin-binding type-2" evidence="7">
    <location>
        <begin position="319"/>
        <end position="374"/>
    </location>
</feature>
<dbReference type="Gene3D" id="2.170.140.10">
    <property type="entry name" value="Chitin binding domain"/>
    <property type="match status" value="8"/>
</dbReference>
<evidence type="ECO:0000256" key="1">
    <source>
        <dbReference type="ARBA" id="ARBA00022669"/>
    </source>
</evidence>
<dbReference type="EMBL" id="BGPR01002991">
    <property type="protein sequence ID" value="GBM82152.1"/>
    <property type="molecule type" value="Genomic_DNA"/>
</dbReference>
<feature type="compositionally biased region" description="Low complexity" evidence="6">
    <location>
        <begin position="1170"/>
        <end position="1184"/>
    </location>
</feature>
<name>A0A4Y2IZ57_ARAVE</name>
<protein>
    <recommendedName>
        <fullName evidence="7">Chitin-binding type-2 domain-containing protein</fullName>
    </recommendedName>
</protein>
<keyword evidence="9" id="KW-1185">Reference proteome</keyword>
<feature type="compositionally biased region" description="Polar residues" evidence="6">
    <location>
        <begin position="1123"/>
        <end position="1148"/>
    </location>
</feature>
<feature type="domain" description="Chitin-binding type-2" evidence="7">
    <location>
        <begin position="405"/>
        <end position="450"/>
    </location>
</feature>
<keyword evidence="2" id="KW-0732">Signal</keyword>
<feature type="compositionally biased region" description="Polar residues" evidence="6">
    <location>
        <begin position="1191"/>
        <end position="1215"/>
    </location>
</feature>
<dbReference type="InterPro" id="IPR002557">
    <property type="entry name" value="Chitin-bd_dom"/>
</dbReference>
<comment type="caution">
    <text evidence="8">The sequence shown here is derived from an EMBL/GenBank/DDBJ whole genome shotgun (WGS) entry which is preliminary data.</text>
</comment>
<evidence type="ECO:0000256" key="2">
    <source>
        <dbReference type="ARBA" id="ARBA00022729"/>
    </source>
</evidence>
<feature type="compositionally biased region" description="Low complexity" evidence="6">
    <location>
        <begin position="1"/>
        <end position="17"/>
    </location>
</feature>
<feature type="compositionally biased region" description="Polar residues" evidence="6">
    <location>
        <begin position="167"/>
        <end position="192"/>
    </location>
</feature>
<dbReference type="SUPFAM" id="SSF57625">
    <property type="entry name" value="Invertebrate chitin-binding proteins"/>
    <property type="match status" value="9"/>
</dbReference>
<gene>
    <name evidence="8" type="ORF">AVEN_5518_1</name>
</gene>
<evidence type="ECO:0000256" key="5">
    <source>
        <dbReference type="ARBA" id="ARBA00023180"/>
    </source>
</evidence>
<evidence type="ECO:0000256" key="3">
    <source>
        <dbReference type="ARBA" id="ARBA00022737"/>
    </source>
</evidence>
<feature type="domain" description="Chitin-binding type-2" evidence="7">
    <location>
        <begin position="1521"/>
        <end position="1576"/>
    </location>
</feature>
<reference evidence="8 9" key="1">
    <citation type="journal article" date="2019" name="Sci. Rep.">
        <title>Orb-weaving spider Araneus ventricosus genome elucidates the spidroin gene catalogue.</title>
        <authorList>
            <person name="Kono N."/>
            <person name="Nakamura H."/>
            <person name="Ohtoshi R."/>
            <person name="Moran D.A.P."/>
            <person name="Shinohara A."/>
            <person name="Yoshida Y."/>
            <person name="Fujiwara M."/>
            <person name="Mori M."/>
            <person name="Tomita M."/>
            <person name="Arakawa K."/>
        </authorList>
    </citation>
    <scope>NUCLEOTIDE SEQUENCE [LARGE SCALE GENOMIC DNA]</scope>
</reference>
<sequence length="1587" mass="172303">MGKSSTGVMTTVTTSGVPETPTENGNDTTSDHPSRSPGTSTEASSNDASQKYSTEIHRTTASNKGSSTETAASESSDSSTPTANTTLTSTQSESYSKSTGKDDTTTPDSSAKPTETSDFPTYSSSATSLDTTYSKSSDFVTEITNPTPTTKQSEVSETTKSTSTTKNYEPTGTASPVSTTEESEAPDTSKSIFTDKESEEPETTNPSTTKENEVSETTISASTAKEIKETETTISIAKKSEEPETTNPSSTTKENEVSETTGSTSTAKKVKETETTSFRSTITTTLRTESANGSTGVTEHSLSTEEMQPEVTTDIHSRNWTCPSRFGLYPDESDCNKFYHCSHWKPYHKRCPSNLHFNRALKVCDWQDNAGCGERLTTSLPIETAATAEPETSSNASCECDFCELPLPRDCNSYVMCSNKSARVITCGRGLYFNAMTETCDLEGGEPCENDVRCPESSGLFPYPNSCIHYMECKDFGITVKICPKGMTFEKQKMECISGGYCEDMPATSTTTHYSDLTNDKVSEISPSGSSTTEVTQFTDSVNNSTSSKTETINNMNETTVTDKGLNTETTFDTKATAITGQNVVTDESNTTRVEINSTFSITTDAETTDSKFTSENVTKNGDLFSTQHSDSASEFTTIAIDTGETSVTRDSSTTVSIISPKSNATTHPESTVTETVMISSKVISETETLSDKTSVKPEITSSLPEVSNESSTGTKKFSNIPDETSSETETTSHSTTIIVETSGDTKIISLPTTVQGKISTETISPRETTLEKEVTTDIETTSSSPIVSNETEIISTHILTKLETTTFSLTEINSEEIPTISNSDTFSQTEIIENSSTTTSNRETTTESFSSEDTVSTKDEKSHSIMPEITTTKGISDNETIKFECPKRFGLYPDPQSCFKFYHCSHWIAYHKRCPSNLHFNPVLQVCDWPYRAGCGSTLSTAVTEKTMSTPSRQTTTDGGNNVSSCGCDSCELPIPDNCNSYILCIDKSATLISCGSGLNFNVNTGTCDWEENVVCETGHQCPRPTGRFPYPHSCYHFMDCNNTVMIVNKCPEGTVYSKSEEKCSWTAVCDDIYTSTETTSSAKYEGTTVMEISTRIPNSVETVKETSTEDTFTTYRDDTSSKLNSFSTSRTMSTKRADKTSGTSSPFHPLTARTERDVFSSSFSASYEETTTTEDLSTDQTTVSDENDITATLSPLTSTDSTQTSKSHKISTSESNITEKFTVIPTTVSMPSESLPNSSNQDFISTHSTEFGTASDSFSTETDLTYSPTEASTISPATELIISTEINANASTSTDASSFEISSSIADETTANSVDSTDASTKGLVTIIRSSTEISELPSTEYHSAITELTESSTNTASKITEDYQKRTSPDAPNVTLSTSEASANSSFVCPSRFGLFPDPDSCFRFYHCSHWVAHHKWCPPGLHFSPKLQVCDWPYRAGCGGSPVVPTSETIQPKEDDVILNETCDCECCFYPDKTDCSRYTLCLDGVPHRGKCAEGLLFNHLDDNCDIAERVTCPPTSSSCPAENGIYPHPVLCTAFYKCVDGHPFLEHCPADKHFKASERKCTDPCDADCDKTLSKEIYLFIS</sequence>
<dbReference type="PANTHER" id="PTHR23301">
    <property type="entry name" value="CHITIN BINDING PERITROPHIN-A"/>
    <property type="match status" value="1"/>
</dbReference>
<feature type="domain" description="Chitin-binding type-2" evidence="7">
    <location>
        <begin position="1473"/>
        <end position="1519"/>
    </location>
</feature>
<dbReference type="Proteomes" id="UP000499080">
    <property type="component" value="Unassembled WGS sequence"/>
</dbReference>
<feature type="compositionally biased region" description="Polar residues" evidence="6">
    <location>
        <begin position="700"/>
        <end position="718"/>
    </location>
</feature>
<feature type="region of interest" description="Disordered" evidence="6">
    <location>
        <begin position="828"/>
        <end position="864"/>
    </location>
</feature>
<keyword evidence="3" id="KW-0677">Repeat</keyword>
<keyword evidence="4" id="KW-1015">Disulfide bond</keyword>
<evidence type="ECO:0000313" key="8">
    <source>
        <dbReference type="EMBL" id="GBM82152.1"/>
    </source>
</evidence>
<accession>A0A4Y2IZ57</accession>
<evidence type="ECO:0000256" key="4">
    <source>
        <dbReference type="ARBA" id="ARBA00023157"/>
    </source>
</evidence>
<dbReference type="InterPro" id="IPR051940">
    <property type="entry name" value="Chitin_bind-dev_reg"/>
</dbReference>
<feature type="compositionally biased region" description="Polar residues" evidence="6">
    <location>
        <begin position="291"/>
        <end position="306"/>
    </location>
</feature>